<keyword evidence="2" id="KW-1185">Reference proteome</keyword>
<evidence type="ECO:0000313" key="1">
    <source>
        <dbReference type="EMBL" id="CAD7673844.1"/>
    </source>
</evidence>
<protein>
    <submittedName>
        <fullName evidence="1">(raccoon dog) hypothetical protein</fullName>
    </submittedName>
</protein>
<dbReference type="AlphaFoldDB" id="A0A811Y9S0"/>
<comment type="caution">
    <text evidence="1">The sequence shown here is derived from an EMBL/GenBank/DDBJ whole genome shotgun (WGS) entry which is preliminary data.</text>
</comment>
<dbReference type="Proteomes" id="UP000645828">
    <property type="component" value="Unassembled WGS sequence"/>
</dbReference>
<accession>A0A811Y9S0</accession>
<organism evidence="1 2">
    <name type="scientific">Nyctereutes procyonoides</name>
    <name type="common">Raccoon dog</name>
    <name type="synonym">Canis procyonoides</name>
    <dbReference type="NCBI Taxonomy" id="34880"/>
    <lineage>
        <taxon>Eukaryota</taxon>
        <taxon>Metazoa</taxon>
        <taxon>Chordata</taxon>
        <taxon>Craniata</taxon>
        <taxon>Vertebrata</taxon>
        <taxon>Euteleostomi</taxon>
        <taxon>Mammalia</taxon>
        <taxon>Eutheria</taxon>
        <taxon>Laurasiatheria</taxon>
        <taxon>Carnivora</taxon>
        <taxon>Caniformia</taxon>
        <taxon>Canidae</taxon>
        <taxon>Nyctereutes</taxon>
    </lineage>
</organism>
<proteinExistence type="predicted"/>
<name>A0A811Y9S0_NYCPR</name>
<reference evidence="1" key="1">
    <citation type="submission" date="2020-12" db="EMBL/GenBank/DDBJ databases">
        <authorList>
            <consortium name="Molecular Ecology Group"/>
        </authorList>
    </citation>
    <scope>NUCLEOTIDE SEQUENCE</scope>
    <source>
        <strain evidence="1">TBG_1078</strain>
    </source>
</reference>
<sequence length="155" mass="17438">MALGGQYLASRRVLGALPIPTLALLDKANIHKGHKRESRSSWVEDFPHEFNMTEETSSREKERETKLPFASFSKGHSYTYGMMLMGGGHIQPLEPGSTFWIGTWVMCSSPTRFDTLPTEASVTSTKEPDTLEKGTRSRIINLCRRRCKVYPSSLV</sequence>
<dbReference type="EMBL" id="CAJHUB010000672">
    <property type="protein sequence ID" value="CAD7673844.1"/>
    <property type="molecule type" value="Genomic_DNA"/>
</dbReference>
<evidence type="ECO:0000313" key="2">
    <source>
        <dbReference type="Proteomes" id="UP000645828"/>
    </source>
</evidence>
<gene>
    <name evidence="1" type="ORF">NYPRO_LOCUS6639</name>
</gene>